<evidence type="ECO:0000313" key="2">
    <source>
        <dbReference type="EMBL" id="KKK96605.1"/>
    </source>
</evidence>
<sequence>MRKPKQYEQAPLKKRDGKKESVYPLSTVTPFT</sequence>
<comment type="caution">
    <text evidence="2">The sequence shown here is derived from an EMBL/GenBank/DDBJ whole genome shotgun (WGS) entry which is preliminary data.</text>
</comment>
<accession>A0A0F9AE98</accession>
<proteinExistence type="predicted"/>
<gene>
    <name evidence="2" type="ORF">LCGC14_2661080</name>
</gene>
<name>A0A0F9AE98_9ZZZZ</name>
<feature type="compositionally biased region" description="Basic and acidic residues" evidence="1">
    <location>
        <begin position="11"/>
        <end position="21"/>
    </location>
</feature>
<reference evidence="2" key="1">
    <citation type="journal article" date="2015" name="Nature">
        <title>Complex archaea that bridge the gap between prokaryotes and eukaryotes.</title>
        <authorList>
            <person name="Spang A."/>
            <person name="Saw J.H."/>
            <person name="Jorgensen S.L."/>
            <person name="Zaremba-Niedzwiedzka K."/>
            <person name="Martijn J."/>
            <person name="Lind A.E."/>
            <person name="van Eijk R."/>
            <person name="Schleper C."/>
            <person name="Guy L."/>
            <person name="Ettema T.J."/>
        </authorList>
    </citation>
    <scope>NUCLEOTIDE SEQUENCE</scope>
</reference>
<feature type="region of interest" description="Disordered" evidence="1">
    <location>
        <begin position="1"/>
        <end position="32"/>
    </location>
</feature>
<feature type="non-terminal residue" evidence="2">
    <location>
        <position position="32"/>
    </location>
</feature>
<organism evidence="2">
    <name type="scientific">marine sediment metagenome</name>
    <dbReference type="NCBI Taxonomy" id="412755"/>
    <lineage>
        <taxon>unclassified sequences</taxon>
        <taxon>metagenomes</taxon>
        <taxon>ecological metagenomes</taxon>
    </lineage>
</organism>
<evidence type="ECO:0000256" key="1">
    <source>
        <dbReference type="SAM" id="MobiDB-lite"/>
    </source>
</evidence>
<protein>
    <submittedName>
        <fullName evidence="2">Uncharacterized protein</fullName>
    </submittedName>
</protein>
<dbReference type="EMBL" id="LAZR01046406">
    <property type="protein sequence ID" value="KKK96605.1"/>
    <property type="molecule type" value="Genomic_DNA"/>
</dbReference>
<dbReference type="AlphaFoldDB" id="A0A0F9AE98"/>